<sequence>MQIELSCVRCGSTEFNHEPIECIKIENNYYLLHEDIKDNEVTCAKCGLRDYVDNLVIVFK</sequence>
<evidence type="ECO:0000313" key="2">
    <source>
        <dbReference type="Proteomes" id="UP000473089"/>
    </source>
</evidence>
<name>A0A6M0SWH4_CLOBO</name>
<dbReference type="Proteomes" id="UP000473089">
    <property type="component" value="Unassembled WGS sequence"/>
</dbReference>
<reference evidence="1 2" key="1">
    <citation type="submission" date="2019-02" db="EMBL/GenBank/DDBJ databases">
        <title>Genome sequencing of Clostridium botulinum clinical isolates.</title>
        <authorList>
            <person name="Brunt J."/>
            <person name="Van Vliet A.H.M."/>
            <person name="Stringer S.C."/>
            <person name="Grant K.A."/>
            <person name="Carter A.C."/>
            <person name="Peck M.W."/>
        </authorList>
    </citation>
    <scope>NUCLEOTIDE SEQUENCE [LARGE SCALE GENOMIC DNA]</scope>
    <source>
        <strain evidence="1 2">R1125/03</strain>
    </source>
</reference>
<proteinExistence type="predicted"/>
<dbReference type="AlphaFoldDB" id="A0A6M0SWH4"/>
<comment type="caution">
    <text evidence="1">The sequence shown here is derived from an EMBL/GenBank/DDBJ whole genome shotgun (WGS) entry which is preliminary data.</text>
</comment>
<protein>
    <submittedName>
        <fullName evidence="1">Uncharacterized protein</fullName>
    </submittedName>
</protein>
<gene>
    <name evidence="1" type="ORF">EXM42_03500</name>
</gene>
<accession>A0A6M0SWH4</accession>
<organism evidence="1 2">
    <name type="scientific">Clostridium botulinum</name>
    <dbReference type="NCBI Taxonomy" id="1491"/>
    <lineage>
        <taxon>Bacteria</taxon>
        <taxon>Bacillati</taxon>
        <taxon>Bacillota</taxon>
        <taxon>Clostridia</taxon>
        <taxon>Eubacteriales</taxon>
        <taxon>Clostridiaceae</taxon>
        <taxon>Clostridium</taxon>
    </lineage>
</organism>
<dbReference type="EMBL" id="SGJP01000005">
    <property type="protein sequence ID" value="NFA59493.1"/>
    <property type="molecule type" value="Genomic_DNA"/>
</dbReference>
<evidence type="ECO:0000313" key="1">
    <source>
        <dbReference type="EMBL" id="NFA59493.1"/>
    </source>
</evidence>